<sequence length="1014" mass="110427">SPYIPPVSASQLFTDTIAMRTTTSGRPFTKDMIDLFSALMTSIRVENHKIRFKSYPNTFLADDAVSKLGSLPSVRSVLAADPNDPTRVITQIVTTHLSFSRDMAKNICQSFMDARLIESATDPTKREFQPKALYQITPKGAHLLAKFIHRNKMSLEDTRHLTTNATASLIYLDRADDEDAIILGQDHVDIIFKRFAGLEPNVARANSSKDSSASSTVSGRERTPSATDLSNGVEVREQQFNGETFKDTFYGRVAVEWLLDYSTVISKEEAFCTCQEMVSAGYIEQVGEENVGGRSLFRSGNSAFYQLTLSGKVLAGWQVLDDGTSSISNEWTDDASIVGSNAERNNLDVSLLSTQFKLTSTNVSRLPISIKDQQRSVDESNVTGFQYNEEAARHSIRRLSQILNDPAFQNSASEGGTKSSYAASSSGRESAGANSGGGARIPTPSSSVQSTISNTSRLNGILSDPIVRDLFKSFLKQNICEENLSFYLEVMDYKVKFTALISSARAYDQSVFGQNLGNSKHTYPPSLRELEKQICMQAFAIFETYLVSGAPREVNLPHQMRQDITKYMQAVVRNMETPETNGSNENKNLPSALPSPRKPPTVAISNGKASNRGTGTQKELIHIALFDDIHDHIFRLMSTDSVPKFIKTDKYLEVVMSKHKRKNGSSVSSTGSSSPTLSNLDASGGLISNYPGNKGNKTSNSGGSRKNKGEDNTSTRNEDLLLRRSVSYGDHRQFDPVDSFDAQYGNYGGVAMDSRSKSAGMGQPSPRHMNGQTFTASPQFKTPRVRTASSNSSVEAVQPSTSGTPVPVSSSKNKPNASGGSSVSRQAPASLMDIYMQQQQLQGYSNQRAQLSPCQVQQMYMVRNSRPSAASPLSSSSSTAGPVNSLSRPVNVITAPAHADNGTLNCTITSNQQVKSGDQKITVLFESTSLIVEDSKAAEVQQQQEEEKEERPYGATAVNAASETAQSVVWMAEMNDALPASYLNGRVNMDSNNGGMMYIDPAVMTANTMVPQPI</sequence>
<gene>
    <name evidence="5" type="ORF">BGZ80_001290</name>
</gene>
<accession>A0A9P6MS77</accession>
<dbReference type="GO" id="GO:0009968">
    <property type="term" value="P:negative regulation of signal transduction"/>
    <property type="evidence" value="ECO:0007669"/>
    <property type="project" value="UniProtKB-KW"/>
</dbReference>
<feature type="region of interest" description="Disordered" evidence="2">
    <location>
        <begin position="205"/>
        <end position="233"/>
    </location>
</feature>
<dbReference type="InterPro" id="IPR058855">
    <property type="entry name" value="RGS1/SST2-like_Fungal-DR"/>
</dbReference>
<feature type="compositionally biased region" description="Polar residues" evidence="2">
    <location>
        <begin position="812"/>
        <end position="825"/>
    </location>
</feature>
<dbReference type="Pfam" id="PF00610">
    <property type="entry name" value="DEP"/>
    <property type="match status" value="1"/>
</dbReference>
<evidence type="ECO:0008006" key="7">
    <source>
        <dbReference type="Google" id="ProtNLM"/>
    </source>
</evidence>
<comment type="caution">
    <text evidence="5">The sequence shown here is derived from an EMBL/GenBank/DDBJ whole genome shotgun (WGS) entry which is preliminary data.</text>
</comment>
<feature type="compositionally biased region" description="Low complexity" evidence="2">
    <location>
        <begin position="208"/>
        <end position="218"/>
    </location>
</feature>
<feature type="compositionally biased region" description="Low complexity" evidence="2">
    <location>
        <begin position="664"/>
        <end position="680"/>
    </location>
</feature>
<evidence type="ECO:0000313" key="5">
    <source>
        <dbReference type="EMBL" id="KAG0010650.1"/>
    </source>
</evidence>
<dbReference type="CDD" id="cd04371">
    <property type="entry name" value="DEP"/>
    <property type="match status" value="1"/>
</dbReference>
<feature type="region of interest" description="Disordered" evidence="2">
    <location>
        <begin position="754"/>
        <end position="825"/>
    </location>
</feature>
<evidence type="ECO:0000313" key="6">
    <source>
        <dbReference type="Proteomes" id="UP000703661"/>
    </source>
</evidence>
<dbReference type="InterPro" id="IPR016137">
    <property type="entry name" value="RGS"/>
</dbReference>
<name>A0A9P6MS77_9FUNG</name>
<evidence type="ECO:0000259" key="4">
    <source>
        <dbReference type="PROSITE" id="PS50186"/>
    </source>
</evidence>
<dbReference type="InterPro" id="IPR044926">
    <property type="entry name" value="RGS_subdomain_2"/>
</dbReference>
<dbReference type="GO" id="GO:0035556">
    <property type="term" value="P:intracellular signal transduction"/>
    <property type="evidence" value="ECO:0007669"/>
    <property type="project" value="InterPro"/>
</dbReference>
<proteinExistence type="predicted"/>
<protein>
    <recommendedName>
        <fullName evidence="7">Developmental regulator flba</fullName>
    </recommendedName>
</protein>
<feature type="compositionally biased region" description="Low complexity" evidence="2">
    <location>
        <begin position="799"/>
        <end position="811"/>
    </location>
</feature>
<feature type="compositionally biased region" description="Low complexity" evidence="2">
    <location>
        <begin position="415"/>
        <end position="433"/>
    </location>
</feature>
<dbReference type="SMART" id="SM00049">
    <property type="entry name" value="DEP"/>
    <property type="match status" value="2"/>
</dbReference>
<keyword evidence="6" id="KW-1185">Reference proteome</keyword>
<dbReference type="InterPro" id="IPR036305">
    <property type="entry name" value="RGS_sf"/>
</dbReference>
<feature type="region of interest" description="Disordered" evidence="2">
    <location>
        <begin position="408"/>
        <end position="452"/>
    </location>
</feature>
<dbReference type="PROSITE" id="PS50132">
    <property type="entry name" value="RGS"/>
    <property type="match status" value="1"/>
</dbReference>
<evidence type="ECO:0000256" key="1">
    <source>
        <dbReference type="ARBA" id="ARBA00022700"/>
    </source>
</evidence>
<feature type="domain" description="RGS" evidence="3">
    <location>
        <begin position="457"/>
        <end position="655"/>
    </location>
</feature>
<evidence type="ECO:0000259" key="3">
    <source>
        <dbReference type="PROSITE" id="PS50132"/>
    </source>
</evidence>
<feature type="compositionally biased region" description="Low complexity" evidence="2">
    <location>
        <begin position="865"/>
        <end position="882"/>
    </location>
</feature>
<keyword evidence="1" id="KW-0734">Signal transduction inhibitor</keyword>
<dbReference type="Pfam" id="PF25889">
    <property type="entry name" value="WHD_Fungal_DR"/>
    <property type="match status" value="1"/>
</dbReference>
<dbReference type="InterPro" id="IPR036388">
    <property type="entry name" value="WH-like_DNA-bd_sf"/>
</dbReference>
<dbReference type="EMBL" id="JAAAID010001292">
    <property type="protein sequence ID" value="KAG0010650.1"/>
    <property type="molecule type" value="Genomic_DNA"/>
</dbReference>
<feature type="region of interest" description="Disordered" evidence="2">
    <location>
        <begin position="865"/>
        <end position="884"/>
    </location>
</feature>
<feature type="compositionally biased region" description="Polar residues" evidence="2">
    <location>
        <begin position="770"/>
        <end position="780"/>
    </location>
</feature>
<dbReference type="Proteomes" id="UP000703661">
    <property type="component" value="Unassembled WGS sequence"/>
</dbReference>
<dbReference type="SUPFAM" id="SSF46785">
    <property type="entry name" value="Winged helix' DNA-binding domain"/>
    <property type="match status" value="2"/>
</dbReference>
<reference evidence="5" key="1">
    <citation type="journal article" date="2020" name="Fungal Divers.">
        <title>Resolving the Mortierellaceae phylogeny through synthesis of multi-gene phylogenetics and phylogenomics.</title>
        <authorList>
            <person name="Vandepol N."/>
            <person name="Liber J."/>
            <person name="Desiro A."/>
            <person name="Na H."/>
            <person name="Kennedy M."/>
            <person name="Barry K."/>
            <person name="Grigoriev I.V."/>
            <person name="Miller A.N."/>
            <person name="O'Donnell K."/>
            <person name="Stajich J.E."/>
            <person name="Bonito G."/>
        </authorList>
    </citation>
    <scope>NUCLEOTIDE SEQUENCE</scope>
    <source>
        <strain evidence="5">NRRL 2769</strain>
    </source>
</reference>
<feature type="domain" description="DEP" evidence="4">
    <location>
        <begin position="229"/>
        <end position="309"/>
    </location>
</feature>
<dbReference type="PROSITE" id="PS50186">
    <property type="entry name" value="DEP"/>
    <property type="match status" value="1"/>
</dbReference>
<feature type="compositionally biased region" description="Basic and acidic residues" evidence="2">
    <location>
        <begin position="707"/>
        <end position="720"/>
    </location>
</feature>
<feature type="region of interest" description="Disordered" evidence="2">
    <location>
        <begin position="576"/>
        <end position="615"/>
    </location>
</feature>
<dbReference type="PANTHER" id="PTHR10845:SF192">
    <property type="entry name" value="DOUBLE HIT, ISOFORM B"/>
    <property type="match status" value="1"/>
</dbReference>
<organism evidence="5 6">
    <name type="scientific">Entomortierella chlamydospora</name>
    <dbReference type="NCBI Taxonomy" id="101097"/>
    <lineage>
        <taxon>Eukaryota</taxon>
        <taxon>Fungi</taxon>
        <taxon>Fungi incertae sedis</taxon>
        <taxon>Mucoromycota</taxon>
        <taxon>Mortierellomycotina</taxon>
        <taxon>Mortierellomycetes</taxon>
        <taxon>Mortierellales</taxon>
        <taxon>Mortierellaceae</taxon>
        <taxon>Entomortierella</taxon>
    </lineage>
</organism>
<feature type="non-terminal residue" evidence="5">
    <location>
        <position position="1"/>
    </location>
</feature>
<feature type="compositionally biased region" description="Low complexity" evidence="2">
    <location>
        <begin position="443"/>
        <end position="452"/>
    </location>
</feature>
<feature type="compositionally biased region" description="Polar residues" evidence="2">
    <location>
        <begin position="603"/>
        <end position="615"/>
    </location>
</feature>
<dbReference type="PANTHER" id="PTHR10845">
    <property type="entry name" value="REGULATOR OF G PROTEIN SIGNALING"/>
    <property type="match status" value="1"/>
</dbReference>
<dbReference type="InterPro" id="IPR036390">
    <property type="entry name" value="WH_DNA-bd_sf"/>
</dbReference>
<dbReference type="Pfam" id="PF00615">
    <property type="entry name" value="RGS"/>
    <property type="match status" value="1"/>
</dbReference>
<feature type="region of interest" description="Disordered" evidence="2">
    <location>
        <begin position="658"/>
        <end position="720"/>
    </location>
</feature>
<dbReference type="Gene3D" id="1.10.10.10">
    <property type="entry name" value="Winged helix-like DNA-binding domain superfamily/Winged helix DNA-binding domain"/>
    <property type="match status" value="2"/>
</dbReference>
<dbReference type="InterPro" id="IPR000591">
    <property type="entry name" value="DEP_dom"/>
</dbReference>
<evidence type="ECO:0000256" key="2">
    <source>
        <dbReference type="SAM" id="MobiDB-lite"/>
    </source>
</evidence>
<dbReference type="SUPFAM" id="SSF48097">
    <property type="entry name" value="Regulator of G-protein signaling, RGS"/>
    <property type="match status" value="1"/>
</dbReference>
<feature type="compositionally biased region" description="Polar residues" evidence="2">
    <location>
        <begin position="577"/>
        <end position="589"/>
    </location>
</feature>
<dbReference type="AlphaFoldDB" id="A0A9P6MS77"/>
<dbReference type="Gene3D" id="1.10.167.10">
    <property type="entry name" value="Regulator of G-protein Signalling 4, domain 2"/>
    <property type="match status" value="1"/>
</dbReference>
<dbReference type="SMART" id="SM00315">
    <property type="entry name" value="RGS"/>
    <property type="match status" value="1"/>
</dbReference>
<feature type="compositionally biased region" description="Low complexity" evidence="2">
    <location>
        <begin position="692"/>
        <end position="704"/>
    </location>
</feature>